<comment type="caution">
    <text evidence="2">The sequence shown here is derived from an EMBL/GenBank/DDBJ whole genome shotgun (WGS) entry which is preliminary data.</text>
</comment>
<proteinExistence type="predicted"/>
<dbReference type="EMBL" id="SHNN01000005">
    <property type="protein sequence ID" value="MCX2983004.1"/>
    <property type="molecule type" value="Genomic_DNA"/>
</dbReference>
<dbReference type="InterPro" id="IPR022472">
    <property type="entry name" value="VPLPA-CTERM"/>
</dbReference>
<gene>
    <name evidence="2" type="ORF">EYC98_19245</name>
</gene>
<keyword evidence="3" id="KW-1185">Reference proteome</keyword>
<reference evidence="2" key="1">
    <citation type="submission" date="2019-02" db="EMBL/GenBank/DDBJ databases">
        <authorList>
            <person name="Li S.-H."/>
        </authorList>
    </citation>
    <scope>NUCLEOTIDE SEQUENCE</scope>
    <source>
        <strain evidence="2">IMCC14734</strain>
    </source>
</reference>
<dbReference type="Proteomes" id="UP001143362">
    <property type="component" value="Unassembled WGS sequence"/>
</dbReference>
<accession>A0ABT3TL05</accession>
<protein>
    <submittedName>
        <fullName evidence="2">VPLPA-CTERM sorting domain-containing protein</fullName>
    </submittedName>
</protein>
<dbReference type="NCBIfam" id="TIGR03370">
    <property type="entry name" value="VPLPA-CTERM"/>
    <property type="match status" value="1"/>
</dbReference>
<name>A0ABT3TL05_9GAMM</name>
<organism evidence="2 3">
    <name type="scientific">Candidatus Litorirhabdus singularis</name>
    <dbReference type="NCBI Taxonomy" id="2518993"/>
    <lineage>
        <taxon>Bacteria</taxon>
        <taxon>Pseudomonadati</taxon>
        <taxon>Pseudomonadota</taxon>
        <taxon>Gammaproteobacteria</taxon>
        <taxon>Cellvibrionales</taxon>
        <taxon>Halieaceae</taxon>
        <taxon>Candidatus Litorirhabdus</taxon>
    </lineage>
</organism>
<evidence type="ECO:0000313" key="2">
    <source>
        <dbReference type="EMBL" id="MCX2983004.1"/>
    </source>
</evidence>
<evidence type="ECO:0000256" key="1">
    <source>
        <dbReference type="SAM" id="Phobius"/>
    </source>
</evidence>
<evidence type="ECO:0000313" key="3">
    <source>
        <dbReference type="Proteomes" id="UP001143362"/>
    </source>
</evidence>
<keyword evidence="1" id="KW-0812">Transmembrane</keyword>
<keyword evidence="1" id="KW-0472">Membrane</keyword>
<sequence length="210" mass="22216">MLVFLAHKKKGVCLMKRLSVKMVAVVVICLVPMVASAAQISLNFAGLFDNSPGLGPGATGAVSGTVTYNTNSPPLTFHDFAAASSTPGLFYDPVNFTNPPALGGLYDTGIQLEGGSNVALFNSANLGNFVDETVLVLVFDDFGFSPLGGEVLGLEFICRSAECEDFEITESIQRWGILDYQVTSYVPIPAAAWLFGSALLGLGVIKRKRA</sequence>
<feature type="transmembrane region" description="Helical" evidence="1">
    <location>
        <begin position="185"/>
        <end position="205"/>
    </location>
</feature>
<keyword evidence="1" id="KW-1133">Transmembrane helix</keyword>